<feature type="domain" description="Beta-lactamase-related" evidence="2">
    <location>
        <begin position="34"/>
        <end position="375"/>
    </location>
</feature>
<reference evidence="4 5" key="1">
    <citation type="submission" date="2018-08" db="EMBL/GenBank/DDBJ databases">
        <title>Genome analysis of the thermophilic bacterium of the candidate phylum Aminicenantes from deep subsurface aquifer revealed its physiology and ecological role.</title>
        <authorList>
            <person name="Kadnikov V.V."/>
            <person name="Mardanov A.V."/>
            <person name="Beletsky A.V."/>
            <person name="Karnachuk O.V."/>
            <person name="Ravin N.V."/>
        </authorList>
    </citation>
    <scope>NUCLEOTIDE SEQUENCE [LARGE SCALE GENOMIC DNA]</scope>
    <source>
        <strain evidence="4">BY38</strain>
    </source>
</reference>
<dbReference type="PANTHER" id="PTHR46825:SF15">
    <property type="entry name" value="BETA-LACTAMASE-RELATED DOMAIN-CONTAINING PROTEIN"/>
    <property type="match status" value="1"/>
</dbReference>
<proteinExistence type="predicted"/>
<feature type="signal peptide" evidence="1">
    <location>
        <begin position="1"/>
        <end position="18"/>
    </location>
</feature>
<evidence type="ECO:0000313" key="4">
    <source>
        <dbReference type="EMBL" id="RFT15754.1"/>
    </source>
</evidence>
<dbReference type="Proteomes" id="UP000257323">
    <property type="component" value="Unassembled WGS sequence"/>
</dbReference>
<sequence length="527" mass="59554">MLVFVLLTLVSAGLPALAQGTRTPQKASLPPDLEATVARVMKTFEVPGLSLAIVKDGQVLLAKGYGVKKLGEPDPVDARTLFGIASNSKVFTAVALGMLVDEGKIRWDAPVIDYLPDFQMYDPAVSREITVRDLLCHRCGLGLGAGDLMLWPASDLNREEILRRVRYIRPSSSFRTRYAYNNIMFVVAGELLERVSGLRWEDFVREKIQKKVGMEFSNTSCALVAKEENRAWPHVPLEGKAVPVKTLYLTENVNPAGGINSCAEDMARWMLVLLNNGKLADGSQLVSERALNEITNIATPIPVSKPAPELEPAAMNFNGYALGLRIRDYRRYKVLTHTGGLEGYVSQVWLMPEIGLGVTVLTNQESTAAFSSLTYQIVDYYLKAPKFDWVEAYRKFNERNARRSKEELDKIYASRKKDTRPSLPLQEYAGLYRDAWYGEVEIKLENGQLTMQFKHSPELYGKLEHWHYDTFVARWFDRELRADAFVTFNLDHEGKISEVKMLPFSSDVDFSYDYQDLLLKPVTLNKK</sequence>
<comment type="caution">
    <text evidence="4">The sequence shown here is derived from an EMBL/GenBank/DDBJ whole genome shotgun (WGS) entry which is preliminary data.</text>
</comment>
<evidence type="ECO:0000259" key="2">
    <source>
        <dbReference type="Pfam" id="PF00144"/>
    </source>
</evidence>
<dbReference type="InterPro" id="IPR021860">
    <property type="entry name" value="Peptidase_S12_Pab87-rel_C"/>
</dbReference>
<dbReference type="Pfam" id="PF11954">
    <property type="entry name" value="DUF3471"/>
    <property type="match status" value="1"/>
</dbReference>
<feature type="chain" id="PRO_5017713909" evidence="1">
    <location>
        <begin position="19"/>
        <end position="527"/>
    </location>
</feature>
<dbReference type="EMBL" id="QUAH01000007">
    <property type="protein sequence ID" value="RFT15754.1"/>
    <property type="molecule type" value="Genomic_DNA"/>
</dbReference>
<dbReference type="AlphaFoldDB" id="A0A3E2BM34"/>
<name>A0A3E2BM34_9BACT</name>
<feature type="domain" description="Peptidase S12 Pab87-related C-terminal" evidence="3">
    <location>
        <begin position="415"/>
        <end position="519"/>
    </location>
</feature>
<evidence type="ECO:0000256" key="1">
    <source>
        <dbReference type="SAM" id="SignalP"/>
    </source>
</evidence>
<dbReference type="Gene3D" id="3.40.710.10">
    <property type="entry name" value="DD-peptidase/beta-lactamase superfamily"/>
    <property type="match status" value="1"/>
</dbReference>
<dbReference type="Pfam" id="PF00144">
    <property type="entry name" value="Beta-lactamase"/>
    <property type="match status" value="1"/>
</dbReference>
<gene>
    <name evidence="4" type="ORF">OP8BY_0129</name>
</gene>
<evidence type="ECO:0000313" key="5">
    <source>
        <dbReference type="Proteomes" id="UP000257323"/>
    </source>
</evidence>
<dbReference type="PANTHER" id="PTHR46825">
    <property type="entry name" value="D-ALANYL-D-ALANINE-CARBOXYPEPTIDASE/ENDOPEPTIDASE AMPH"/>
    <property type="match status" value="1"/>
</dbReference>
<organism evidence="4 5">
    <name type="scientific">Candidatus Saccharicenans subterraneus</name>
    <dbReference type="NCBI Taxonomy" id="2508984"/>
    <lineage>
        <taxon>Bacteria</taxon>
        <taxon>Candidatus Aminicenantota</taxon>
        <taxon>Candidatus Aminicenantia</taxon>
        <taxon>Candidatus Aminicenantales</taxon>
        <taxon>Candidatus Saccharicenantaceae</taxon>
        <taxon>Candidatus Saccharicenans</taxon>
    </lineage>
</organism>
<evidence type="ECO:0000259" key="3">
    <source>
        <dbReference type="Pfam" id="PF11954"/>
    </source>
</evidence>
<protein>
    <submittedName>
        <fullName evidence="4">Beta-lactamase</fullName>
    </submittedName>
</protein>
<dbReference type="InterPro" id="IPR001466">
    <property type="entry name" value="Beta-lactam-related"/>
</dbReference>
<dbReference type="InterPro" id="IPR012338">
    <property type="entry name" value="Beta-lactam/transpept-like"/>
</dbReference>
<accession>A0A3E2BM34</accession>
<dbReference type="InterPro" id="IPR050491">
    <property type="entry name" value="AmpC-like"/>
</dbReference>
<dbReference type="Gene3D" id="2.40.128.600">
    <property type="match status" value="1"/>
</dbReference>
<keyword evidence="1" id="KW-0732">Signal</keyword>
<dbReference type="SUPFAM" id="SSF56601">
    <property type="entry name" value="beta-lactamase/transpeptidase-like"/>
    <property type="match status" value="1"/>
</dbReference>